<dbReference type="InterPro" id="IPR000182">
    <property type="entry name" value="GNAT_dom"/>
</dbReference>
<dbReference type="Pfam" id="PF13302">
    <property type="entry name" value="Acetyltransf_3"/>
    <property type="match status" value="1"/>
</dbReference>
<proteinExistence type="predicted"/>
<evidence type="ECO:0000313" key="3">
    <source>
        <dbReference type="Proteomes" id="UP001595998"/>
    </source>
</evidence>
<dbReference type="RefSeq" id="WP_380035201.1">
    <property type="nucleotide sequence ID" value="NZ_JBHSEH010000002.1"/>
</dbReference>
<dbReference type="PANTHER" id="PTHR43792">
    <property type="entry name" value="GNAT FAMILY, PUTATIVE (AFU_ORTHOLOGUE AFUA_3G00765)-RELATED-RELATED"/>
    <property type="match status" value="1"/>
</dbReference>
<keyword evidence="2" id="KW-0012">Acyltransferase</keyword>
<evidence type="ECO:0000259" key="1">
    <source>
        <dbReference type="PROSITE" id="PS51186"/>
    </source>
</evidence>
<feature type="domain" description="N-acetyltransferase" evidence="1">
    <location>
        <begin position="28"/>
        <end position="178"/>
    </location>
</feature>
<keyword evidence="3" id="KW-1185">Reference proteome</keyword>
<accession>A0ABV8XGV3</accession>
<evidence type="ECO:0000313" key="2">
    <source>
        <dbReference type="EMBL" id="MFC4424759.1"/>
    </source>
</evidence>
<dbReference type="InterPro" id="IPR051531">
    <property type="entry name" value="N-acetyltransferase"/>
</dbReference>
<organism evidence="2 3">
    <name type="scientific">Deinococcus navajonensis</name>
    <dbReference type="NCBI Taxonomy" id="309884"/>
    <lineage>
        <taxon>Bacteria</taxon>
        <taxon>Thermotogati</taxon>
        <taxon>Deinococcota</taxon>
        <taxon>Deinococci</taxon>
        <taxon>Deinococcales</taxon>
        <taxon>Deinococcaceae</taxon>
        <taxon>Deinococcus</taxon>
    </lineage>
</organism>
<dbReference type="GO" id="GO:0016746">
    <property type="term" value="F:acyltransferase activity"/>
    <property type="evidence" value="ECO:0007669"/>
    <property type="project" value="UniProtKB-KW"/>
</dbReference>
<dbReference type="PROSITE" id="PS51186">
    <property type="entry name" value="GNAT"/>
    <property type="match status" value="1"/>
</dbReference>
<dbReference type="PANTHER" id="PTHR43792:SF13">
    <property type="entry name" value="ACETYLTRANSFERASE"/>
    <property type="match status" value="1"/>
</dbReference>
<protein>
    <submittedName>
        <fullName evidence="2">GNAT family N-acetyltransferase</fullName>
        <ecNumber evidence="2">2.3.-.-</ecNumber>
    </submittedName>
</protein>
<dbReference type="InterPro" id="IPR016181">
    <property type="entry name" value="Acyl_CoA_acyltransferase"/>
</dbReference>
<keyword evidence="2" id="KW-0808">Transferase</keyword>
<reference evidence="3" key="1">
    <citation type="journal article" date="2019" name="Int. J. Syst. Evol. Microbiol.">
        <title>The Global Catalogue of Microorganisms (GCM) 10K type strain sequencing project: providing services to taxonomists for standard genome sequencing and annotation.</title>
        <authorList>
            <consortium name="The Broad Institute Genomics Platform"/>
            <consortium name="The Broad Institute Genome Sequencing Center for Infectious Disease"/>
            <person name="Wu L."/>
            <person name="Ma J."/>
        </authorList>
    </citation>
    <scope>NUCLEOTIDE SEQUENCE [LARGE SCALE GENOMIC DNA]</scope>
    <source>
        <strain evidence="3">CCUG 56029</strain>
    </source>
</reference>
<dbReference type="Gene3D" id="3.40.630.30">
    <property type="match status" value="1"/>
</dbReference>
<dbReference type="SUPFAM" id="SSF55729">
    <property type="entry name" value="Acyl-CoA N-acyltransferases (Nat)"/>
    <property type="match status" value="1"/>
</dbReference>
<dbReference type="EMBL" id="JBHSEH010000002">
    <property type="protein sequence ID" value="MFC4424759.1"/>
    <property type="molecule type" value="Genomic_DNA"/>
</dbReference>
<dbReference type="EC" id="2.3.-.-" evidence="2"/>
<dbReference type="Proteomes" id="UP001595998">
    <property type="component" value="Unassembled WGS sequence"/>
</dbReference>
<comment type="caution">
    <text evidence="2">The sequence shown here is derived from an EMBL/GenBank/DDBJ whole genome shotgun (WGS) entry which is preliminary data.</text>
</comment>
<sequence length="180" mass="19100">MPVLVTPRLLLLPLTRTMLEMRLRHESFTLTCPTPDGALDVAFCAQWPGDPLPMFPGKLARLGPQDQTVSGSFVTVTRQTPAAVGQLGVKGPPDGAGVQEIGYGFLPEVWGQGYATEAVAALAEFLLAQSGIKALSAQTAVTNAASARVLEKTGFVQTGTDWDEEDGHLLVWARQPGTTV</sequence>
<name>A0ABV8XGV3_9DEIO</name>
<gene>
    <name evidence="2" type="ORF">ACFOZ9_00950</name>
</gene>